<evidence type="ECO:0000313" key="1">
    <source>
        <dbReference type="EMBL" id="GBP95487.1"/>
    </source>
</evidence>
<proteinExistence type="predicted"/>
<dbReference type="Gene3D" id="3.40.50.1240">
    <property type="entry name" value="Phosphoglycerate mutase-like"/>
    <property type="match status" value="1"/>
</dbReference>
<keyword evidence="2" id="KW-1185">Reference proteome</keyword>
<dbReference type="EMBL" id="BGZK01002637">
    <property type="protein sequence ID" value="GBP95487.1"/>
    <property type="molecule type" value="Genomic_DNA"/>
</dbReference>
<dbReference type="Proteomes" id="UP000299102">
    <property type="component" value="Unassembled WGS sequence"/>
</dbReference>
<evidence type="ECO:0000313" key="2">
    <source>
        <dbReference type="Proteomes" id="UP000299102"/>
    </source>
</evidence>
<gene>
    <name evidence="1" type="primary">acp4</name>
    <name evidence="1" type="ORF">EVAR_65218_1</name>
</gene>
<accession>A0A4C2A9B7</accession>
<name>A0A4C2A9B7_EUMVA</name>
<dbReference type="SUPFAM" id="SSF53254">
    <property type="entry name" value="Phosphoglycerate mutase-like"/>
    <property type="match status" value="1"/>
</dbReference>
<dbReference type="AlphaFoldDB" id="A0A4C2A9B7"/>
<dbReference type="InterPro" id="IPR029033">
    <property type="entry name" value="His_PPase_superfam"/>
</dbReference>
<dbReference type="OrthoDB" id="5821688at2759"/>
<dbReference type="GO" id="GO:0016791">
    <property type="term" value="F:phosphatase activity"/>
    <property type="evidence" value="ECO:0007669"/>
    <property type="project" value="UniProtKB-ARBA"/>
</dbReference>
<dbReference type="STRING" id="151549.A0A4C2A9B7"/>
<dbReference type="Pfam" id="PF00328">
    <property type="entry name" value="His_Phos_2"/>
    <property type="match status" value="1"/>
</dbReference>
<reference evidence="1 2" key="1">
    <citation type="journal article" date="2019" name="Commun. Biol.">
        <title>The bagworm genome reveals a unique fibroin gene that provides high tensile strength.</title>
        <authorList>
            <person name="Kono N."/>
            <person name="Nakamura H."/>
            <person name="Ohtoshi R."/>
            <person name="Tomita M."/>
            <person name="Numata K."/>
            <person name="Arakawa K."/>
        </authorList>
    </citation>
    <scope>NUCLEOTIDE SEQUENCE [LARGE SCALE GENOMIC DNA]</scope>
</reference>
<protein>
    <submittedName>
        <fullName evidence="1">Testicular acid phosphatase homolog</fullName>
    </submittedName>
</protein>
<sequence>MGITFMKHLLSEQYDPKEIYIRSTDTSETISSVLANLAGMFPGQGKSIWDKDLLLPTFPIHIVPEESDEILGQKKSCPTYEESLDILKKF</sequence>
<dbReference type="InterPro" id="IPR000560">
    <property type="entry name" value="His_Pase_clade-2"/>
</dbReference>
<comment type="caution">
    <text evidence="1">The sequence shown here is derived from an EMBL/GenBank/DDBJ whole genome shotgun (WGS) entry which is preliminary data.</text>
</comment>
<organism evidence="1 2">
    <name type="scientific">Eumeta variegata</name>
    <name type="common">Bagworm moth</name>
    <name type="synonym">Eumeta japonica</name>
    <dbReference type="NCBI Taxonomy" id="151549"/>
    <lineage>
        <taxon>Eukaryota</taxon>
        <taxon>Metazoa</taxon>
        <taxon>Ecdysozoa</taxon>
        <taxon>Arthropoda</taxon>
        <taxon>Hexapoda</taxon>
        <taxon>Insecta</taxon>
        <taxon>Pterygota</taxon>
        <taxon>Neoptera</taxon>
        <taxon>Endopterygota</taxon>
        <taxon>Lepidoptera</taxon>
        <taxon>Glossata</taxon>
        <taxon>Ditrysia</taxon>
        <taxon>Tineoidea</taxon>
        <taxon>Psychidae</taxon>
        <taxon>Oiketicinae</taxon>
        <taxon>Eumeta</taxon>
    </lineage>
</organism>